<evidence type="ECO:0000256" key="1">
    <source>
        <dbReference type="ARBA" id="ARBA00001478"/>
    </source>
</evidence>
<proteinExistence type="inferred from homology"/>
<dbReference type="Gene3D" id="3.40.50.2000">
    <property type="entry name" value="Glycogen Phosphorylase B"/>
    <property type="match status" value="2"/>
</dbReference>
<organism evidence="14 15">
    <name type="scientific">Aeromonas encheleia</name>
    <dbReference type="NCBI Taxonomy" id="73010"/>
    <lineage>
        <taxon>Bacteria</taxon>
        <taxon>Pseudomonadati</taxon>
        <taxon>Pseudomonadota</taxon>
        <taxon>Gammaproteobacteria</taxon>
        <taxon>Aeromonadales</taxon>
        <taxon>Aeromonadaceae</taxon>
        <taxon>Aeromonas</taxon>
    </lineage>
</organism>
<reference evidence="14" key="1">
    <citation type="submission" date="2022-06" db="EMBL/GenBank/DDBJ databases">
        <title>Complete Genome of Aeromonas sp. Strain SOD01 Isolated from an Urban Freshwater Stream.</title>
        <authorList>
            <person name="Williams L.E."/>
            <person name="Brysgel T."/>
            <person name="Capestro E.M."/>
            <person name="Foltz G.V."/>
            <person name="Gardner A.E."/>
            <person name="Ingrassia J."/>
            <person name="Peterson E."/>
            <person name="Arruda J."/>
            <person name="Flaherty I."/>
            <person name="Hunt M."/>
            <person name="Pappas G."/>
            <person name="Ramsaran S."/>
            <person name="Rocha M."/>
        </authorList>
    </citation>
    <scope>NUCLEOTIDE SEQUENCE</scope>
    <source>
        <strain evidence="14">SOD01</strain>
    </source>
</reference>
<keyword evidence="9 11" id="KW-0320">Glycogen biosynthesis</keyword>
<dbReference type="InterPro" id="IPR001296">
    <property type="entry name" value="Glyco_trans_1"/>
</dbReference>
<dbReference type="CDD" id="cd03791">
    <property type="entry name" value="GT5_Glycogen_synthase_DULL1-like"/>
    <property type="match status" value="1"/>
</dbReference>
<evidence type="ECO:0000256" key="5">
    <source>
        <dbReference type="ARBA" id="ARBA00012588"/>
    </source>
</evidence>
<evidence type="ECO:0000259" key="12">
    <source>
        <dbReference type="Pfam" id="PF00534"/>
    </source>
</evidence>
<evidence type="ECO:0000313" key="14">
    <source>
        <dbReference type="EMBL" id="USV57164.1"/>
    </source>
</evidence>
<evidence type="ECO:0000259" key="13">
    <source>
        <dbReference type="Pfam" id="PF08323"/>
    </source>
</evidence>
<dbReference type="InterPro" id="IPR011835">
    <property type="entry name" value="GS/SS"/>
</dbReference>
<keyword evidence="7 11" id="KW-0328">Glycosyltransferase</keyword>
<dbReference type="GO" id="GO:0005829">
    <property type="term" value="C:cytosol"/>
    <property type="evidence" value="ECO:0007669"/>
    <property type="project" value="TreeGrafter"/>
</dbReference>
<comment type="catalytic activity">
    <reaction evidence="1 11">
        <text>[(1-&gt;4)-alpha-D-glucosyl](n) + ADP-alpha-D-glucose = [(1-&gt;4)-alpha-D-glucosyl](n+1) + ADP + H(+)</text>
        <dbReference type="Rhea" id="RHEA:18189"/>
        <dbReference type="Rhea" id="RHEA-COMP:9584"/>
        <dbReference type="Rhea" id="RHEA-COMP:9587"/>
        <dbReference type="ChEBI" id="CHEBI:15378"/>
        <dbReference type="ChEBI" id="CHEBI:15444"/>
        <dbReference type="ChEBI" id="CHEBI:57498"/>
        <dbReference type="ChEBI" id="CHEBI:456216"/>
        <dbReference type="EC" id="2.4.1.21"/>
    </reaction>
</comment>
<dbReference type="PANTHER" id="PTHR45825:SF11">
    <property type="entry name" value="ALPHA AMYLASE DOMAIN-CONTAINING PROTEIN"/>
    <property type="match status" value="1"/>
</dbReference>
<evidence type="ECO:0000256" key="10">
    <source>
        <dbReference type="ARBA" id="ARBA00031722"/>
    </source>
</evidence>
<feature type="binding site" evidence="11">
    <location>
        <position position="20"/>
    </location>
    <ligand>
        <name>ADP-alpha-D-glucose</name>
        <dbReference type="ChEBI" id="CHEBI:57498"/>
    </ligand>
</feature>
<dbReference type="GO" id="GO:0009011">
    <property type="term" value="F:alpha-1,4-glucan glucosyltransferase (ADP-glucose donor) activity"/>
    <property type="evidence" value="ECO:0007669"/>
    <property type="project" value="UniProtKB-UniRule"/>
</dbReference>
<dbReference type="AlphaFoldDB" id="A0AAE9MF57"/>
<dbReference type="EMBL" id="CP099717">
    <property type="protein sequence ID" value="USV57164.1"/>
    <property type="molecule type" value="Genomic_DNA"/>
</dbReference>
<dbReference type="GO" id="GO:0004373">
    <property type="term" value="F:alpha-1,4-glucan glucosyltransferase (UDP-glucose donor) activity"/>
    <property type="evidence" value="ECO:0007669"/>
    <property type="project" value="InterPro"/>
</dbReference>
<dbReference type="NCBIfam" id="NF001903">
    <property type="entry name" value="PRK00654.2-2"/>
    <property type="match status" value="1"/>
</dbReference>
<sequence>MAINPLKILFVASEVEGLVKTGGLADVARALPLYLARQGHDVRIILPFYKTLKRRDEAKLIASRWLPTPPDRADISYRIYQLELDGICVYLLDCPQYFERPQLYAENNQAYPDNGERFAFLAAAALHACEQLDFAPDIAHCNDWHTGLLPLLLKTRHAHNPFFQHTRSVISIHNAAFQGVFDRPQFWSVPEITDYEQRISYDYGHINLLRCGVLYADKINAVSPNYASELLTHLGAHGMASVFQQRAADLRGILNGCDYQDWDPAFDELLPATYDGDNLAGKAVCKQTLQQETGLPVAELPIYGMVCRLTEQKGVHLLIPTLDKFLQHQVQMVIVGSGDPSLAAQLQAIAAQHPDKFAFINAYDDRLAHLVEAGADFFLMPSLFEPCGLNQMYSLAYGTLPLVRAVGGLKDTVVDWAADPALATGFCFNDPTASTLLDAMRRSLLHYLQDPVRFAQVQRNAMHTRFNWADSVTQYEQMYRDALAPVRR</sequence>
<evidence type="ECO:0000256" key="9">
    <source>
        <dbReference type="ARBA" id="ARBA00023056"/>
    </source>
</evidence>
<dbReference type="SUPFAM" id="SSF53756">
    <property type="entry name" value="UDP-Glycosyltransferase/glycogen phosphorylase"/>
    <property type="match status" value="1"/>
</dbReference>
<evidence type="ECO:0000256" key="2">
    <source>
        <dbReference type="ARBA" id="ARBA00002764"/>
    </source>
</evidence>
<accession>A0AAE9MF57</accession>
<comment type="similarity">
    <text evidence="4 11">Belongs to the glycosyltransferase 1 family. Bacterial/plant glycogen synthase subfamily.</text>
</comment>
<evidence type="ECO:0000256" key="7">
    <source>
        <dbReference type="ARBA" id="ARBA00022676"/>
    </source>
</evidence>
<evidence type="ECO:0000256" key="6">
    <source>
        <dbReference type="ARBA" id="ARBA00019935"/>
    </source>
</evidence>
<comment type="function">
    <text evidence="2 11">Synthesizes alpha-1,4-glucan chains using ADP-glucose.</text>
</comment>
<evidence type="ECO:0000313" key="15">
    <source>
        <dbReference type="Proteomes" id="UP001056890"/>
    </source>
</evidence>
<keyword evidence="8 11" id="KW-0808">Transferase</keyword>
<evidence type="ECO:0000256" key="8">
    <source>
        <dbReference type="ARBA" id="ARBA00022679"/>
    </source>
</evidence>
<dbReference type="RefSeq" id="WP_252995091.1">
    <property type="nucleotide sequence ID" value="NZ_CP099717.1"/>
</dbReference>
<dbReference type="InterPro" id="IPR013534">
    <property type="entry name" value="Starch_synth_cat_dom"/>
</dbReference>
<dbReference type="NCBIfam" id="TIGR02095">
    <property type="entry name" value="glgA"/>
    <property type="match status" value="1"/>
</dbReference>
<gene>
    <name evidence="11 14" type="primary">glgA</name>
    <name evidence="14" type="ORF">NHF51_17770</name>
</gene>
<keyword evidence="15" id="KW-1185">Reference proteome</keyword>
<dbReference type="Pfam" id="PF08323">
    <property type="entry name" value="Glyco_transf_5"/>
    <property type="match status" value="1"/>
</dbReference>
<dbReference type="HAMAP" id="MF_00484">
    <property type="entry name" value="Glycogen_synth"/>
    <property type="match status" value="1"/>
</dbReference>
<evidence type="ECO:0000256" key="4">
    <source>
        <dbReference type="ARBA" id="ARBA00010281"/>
    </source>
</evidence>
<feature type="domain" description="Glycosyl transferase family 1" evidence="12">
    <location>
        <begin position="299"/>
        <end position="445"/>
    </location>
</feature>
<dbReference type="GO" id="GO:0005978">
    <property type="term" value="P:glycogen biosynthetic process"/>
    <property type="evidence" value="ECO:0007669"/>
    <property type="project" value="UniProtKB-UniRule"/>
</dbReference>
<dbReference type="EC" id="2.4.1.21" evidence="5 11"/>
<name>A0AAE9MF57_9GAMM</name>
<dbReference type="Proteomes" id="UP001056890">
    <property type="component" value="Chromosome"/>
</dbReference>
<evidence type="ECO:0000256" key="3">
    <source>
        <dbReference type="ARBA" id="ARBA00004964"/>
    </source>
</evidence>
<protein>
    <recommendedName>
        <fullName evidence="6 11">Glycogen synthase</fullName>
        <ecNumber evidence="5 11">2.4.1.21</ecNumber>
    </recommendedName>
    <alternativeName>
        <fullName evidence="10 11">Starch [bacterial glycogen] synthase</fullName>
    </alternativeName>
</protein>
<dbReference type="Pfam" id="PF00534">
    <property type="entry name" value="Glycos_transf_1"/>
    <property type="match status" value="1"/>
</dbReference>
<feature type="domain" description="Starch synthase catalytic" evidence="13">
    <location>
        <begin position="7"/>
        <end position="244"/>
    </location>
</feature>
<comment type="pathway">
    <text evidence="3 11">Glycan biosynthesis; glycogen biosynthesis.</text>
</comment>
<evidence type="ECO:0000256" key="11">
    <source>
        <dbReference type="HAMAP-Rule" id="MF_00484"/>
    </source>
</evidence>
<dbReference type="PANTHER" id="PTHR45825">
    <property type="entry name" value="GRANULE-BOUND STARCH SYNTHASE 1, CHLOROPLASTIC/AMYLOPLASTIC"/>
    <property type="match status" value="1"/>
</dbReference>